<dbReference type="Proteomes" id="UP000238375">
    <property type="component" value="Unassembled WGS sequence"/>
</dbReference>
<dbReference type="GO" id="GO:0008761">
    <property type="term" value="F:UDP-N-acetylglucosamine 2-epimerase activity"/>
    <property type="evidence" value="ECO:0007669"/>
    <property type="project" value="TreeGrafter"/>
</dbReference>
<dbReference type="AlphaFoldDB" id="A0A2T0SAE9"/>
<protein>
    <submittedName>
        <fullName evidence="2">N-acetylglucosamine kinase</fullName>
    </submittedName>
</protein>
<dbReference type="InterPro" id="IPR000600">
    <property type="entry name" value="ROK"/>
</dbReference>
<gene>
    <name evidence="2" type="ORF">CLV58_12417</name>
</gene>
<reference evidence="2 3" key="1">
    <citation type="submission" date="2018-03" db="EMBL/GenBank/DDBJ databases">
        <title>Genomic Encyclopedia of Archaeal and Bacterial Type Strains, Phase II (KMG-II): from individual species to whole genera.</title>
        <authorList>
            <person name="Goeker M."/>
        </authorList>
    </citation>
    <scope>NUCLEOTIDE SEQUENCE [LARGE SCALE GENOMIC DNA]</scope>
    <source>
        <strain evidence="2 3">DSM 28354</strain>
    </source>
</reference>
<dbReference type="CDD" id="cd24066">
    <property type="entry name" value="ASKHA_NBD_ROK_EcFRK-like"/>
    <property type="match status" value="1"/>
</dbReference>
<dbReference type="SUPFAM" id="SSF53067">
    <property type="entry name" value="Actin-like ATPase domain"/>
    <property type="match status" value="1"/>
</dbReference>
<evidence type="ECO:0000313" key="3">
    <source>
        <dbReference type="Proteomes" id="UP000238375"/>
    </source>
</evidence>
<dbReference type="Pfam" id="PF00480">
    <property type="entry name" value="ROK"/>
    <property type="match status" value="1"/>
</dbReference>
<sequence length="324" mass="35256">MLIHNNLNDLSERLYPSSGRTYWGVDLGGTKIEGVILSAPSPNAVLTRRRIDTESHYGYDHIVSQIVRLINLLKTETGLQPERIGFCTPGTIDPATNTMKNSNMTCINGQPFRDDLSKALGVPVALTNDANCFALSEATMGIVQDVVPDYRTVFGVILGTGVGGGIVFRGLDGQAIVQAGRQGIGGEWGHNSLEENGYACYCGKRGCNEQVISGPALQRYYLEQSGENRNLKEILERYHQRIDPVANATVERLLTYFGRAVSTIVNMLDPDAIILGGGVGNVDLLYTEGVERARKYVFNDNRLETLFLKPKLGDSAGVFGAALL</sequence>
<organism evidence="2 3">
    <name type="scientific">Spirosoma oryzae</name>
    <dbReference type="NCBI Taxonomy" id="1469603"/>
    <lineage>
        <taxon>Bacteria</taxon>
        <taxon>Pseudomonadati</taxon>
        <taxon>Bacteroidota</taxon>
        <taxon>Cytophagia</taxon>
        <taxon>Cytophagales</taxon>
        <taxon>Cytophagaceae</taxon>
        <taxon>Spirosoma</taxon>
    </lineage>
</organism>
<dbReference type="GO" id="GO:0009384">
    <property type="term" value="F:N-acylmannosamine kinase activity"/>
    <property type="evidence" value="ECO:0007669"/>
    <property type="project" value="TreeGrafter"/>
</dbReference>
<proteinExistence type="inferred from homology"/>
<name>A0A2T0SAE9_9BACT</name>
<keyword evidence="2" id="KW-0808">Transferase</keyword>
<keyword evidence="2" id="KW-0418">Kinase</keyword>
<comment type="similarity">
    <text evidence="1">Belongs to the ROK (NagC/XylR) family.</text>
</comment>
<accession>A0A2T0SAE9</accession>
<dbReference type="InterPro" id="IPR043129">
    <property type="entry name" value="ATPase_NBD"/>
</dbReference>
<keyword evidence="3" id="KW-1185">Reference proteome</keyword>
<comment type="caution">
    <text evidence="2">The sequence shown here is derived from an EMBL/GenBank/DDBJ whole genome shotgun (WGS) entry which is preliminary data.</text>
</comment>
<dbReference type="Gene3D" id="3.30.420.40">
    <property type="match status" value="2"/>
</dbReference>
<dbReference type="EMBL" id="PVTE01000024">
    <property type="protein sequence ID" value="PRY30396.1"/>
    <property type="molecule type" value="Genomic_DNA"/>
</dbReference>
<evidence type="ECO:0000256" key="1">
    <source>
        <dbReference type="ARBA" id="ARBA00006479"/>
    </source>
</evidence>
<evidence type="ECO:0000313" key="2">
    <source>
        <dbReference type="EMBL" id="PRY30396.1"/>
    </source>
</evidence>
<dbReference type="PANTHER" id="PTHR18964:SF149">
    <property type="entry name" value="BIFUNCTIONAL UDP-N-ACETYLGLUCOSAMINE 2-EPIMERASE_N-ACETYLMANNOSAMINE KINASE"/>
    <property type="match status" value="1"/>
</dbReference>
<dbReference type="PANTHER" id="PTHR18964">
    <property type="entry name" value="ROK (REPRESSOR, ORF, KINASE) FAMILY"/>
    <property type="match status" value="1"/>
</dbReference>